<dbReference type="Pfam" id="PF03328">
    <property type="entry name" value="HpcH_HpaI"/>
    <property type="match status" value="1"/>
</dbReference>
<keyword evidence="3 6" id="KW-0479">Metal-binding</keyword>
<name>A0A2A4FNC9_9SPHN</name>
<feature type="binding site" evidence="5">
    <location>
        <position position="85"/>
    </location>
    <ligand>
        <name>substrate</name>
    </ligand>
</feature>
<feature type="binding site" evidence="5">
    <location>
        <position position="150"/>
    </location>
    <ligand>
        <name>substrate</name>
    </ligand>
</feature>
<protein>
    <recommendedName>
        <fullName evidence="7">HpcH/HpaI aldolase/citrate lyase domain-containing protein</fullName>
    </recommendedName>
</protein>
<keyword evidence="9" id="KW-1185">Reference proteome</keyword>
<evidence type="ECO:0000256" key="1">
    <source>
        <dbReference type="ARBA" id="ARBA00001946"/>
    </source>
</evidence>
<evidence type="ECO:0000313" key="8">
    <source>
        <dbReference type="EMBL" id="PCE39657.1"/>
    </source>
</evidence>
<comment type="caution">
    <text evidence="8">The sequence shown here is derived from an EMBL/GenBank/DDBJ whole genome shotgun (WGS) entry which is preliminary data.</text>
</comment>
<dbReference type="GO" id="GO:0000287">
    <property type="term" value="F:magnesium ion binding"/>
    <property type="evidence" value="ECO:0007669"/>
    <property type="project" value="TreeGrafter"/>
</dbReference>
<comment type="similarity">
    <text evidence="2">Belongs to the HpcH/HpaI aldolase family.</text>
</comment>
<dbReference type="InterPro" id="IPR011206">
    <property type="entry name" value="Citrate_lyase_beta/mcl1/mcl2"/>
</dbReference>
<dbReference type="Gene3D" id="3.20.20.60">
    <property type="entry name" value="Phosphoenolpyruvate-binding domains"/>
    <property type="match status" value="1"/>
</dbReference>
<dbReference type="InterPro" id="IPR040442">
    <property type="entry name" value="Pyrv_kinase-like_dom_sf"/>
</dbReference>
<reference evidence="8 9" key="1">
    <citation type="submission" date="2017-09" db="EMBL/GenBank/DDBJ databases">
        <title>The Catabolism of 3,6-Dichlorosalicylic acid is Initiated by the Cytochrome P450 Monooxygenase DsmABC in Rhizorhabdus dicambivorans Ndbn-20.</title>
        <authorList>
            <person name="Na L."/>
        </authorList>
    </citation>
    <scope>NUCLEOTIDE SEQUENCE [LARGE SCALE GENOMIC DNA]</scope>
    <source>
        <strain evidence="8 9">Ndbn-20m</strain>
    </source>
</reference>
<evidence type="ECO:0000259" key="7">
    <source>
        <dbReference type="Pfam" id="PF03328"/>
    </source>
</evidence>
<dbReference type="OrthoDB" id="9800547at2"/>
<dbReference type="AlphaFoldDB" id="A0A2A4FNC9"/>
<feature type="binding site" evidence="6">
    <location>
        <position position="177"/>
    </location>
    <ligand>
        <name>Mg(2+)</name>
        <dbReference type="ChEBI" id="CHEBI:18420"/>
    </ligand>
</feature>
<dbReference type="InterPro" id="IPR015813">
    <property type="entry name" value="Pyrv/PenolPyrv_kinase-like_dom"/>
</dbReference>
<dbReference type="RefSeq" id="WP_139114838.1">
    <property type="nucleotide sequence ID" value="NZ_CP023449.1"/>
</dbReference>
<evidence type="ECO:0000256" key="5">
    <source>
        <dbReference type="PIRSR" id="PIRSR015582-1"/>
    </source>
</evidence>
<dbReference type="GO" id="GO:0003824">
    <property type="term" value="F:catalytic activity"/>
    <property type="evidence" value="ECO:0007669"/>
    <property type="project" value="InterPro"/>
</dbReference>
<gene>
    <name evidence="8" type="ORF">COO09_24395</name>
</gene>
<feature type="binding site" evidence="6">
    <location>
        <position position="150"/>
    </location>
    <ligand>
        <name>Mg(2+)</name>
        <dbReference type="ChEBI" id="CHEBI:18420"/>
    </ligand>
</feature>
<sequence length="317" mass="34913">MAASITGVAWQMIKGRTPMLRRTTIFIPGTMDEAAIRSRISSCGADLICLDLEDTVHPSRKAEARELIVRLLAEDIWGRAARAVRINAMSGDFAEDDVRTVVGQAGQFIDTLLLSKPETVEEILRLDSWIEEIRADKGFANQIGYIVGIESAYALTNIDTLASCSPNVEALGFAIGDLSVSLHVNIGAYLQDRSKYPGDLFHFHRARIILSARTYGLWAMDAPWPIINDHATLSEDARWGMMMGFDGKLVLAPEQVRTVHEAYRPSEGEVAYARDVLVKMEAFNQAGEGSGMSGETFLDPVVIEPAKRTIARFEAPL</sequence>
<dbReference type="InterPro" id="IPR005000">
    <property type="entry name" value="Aldolase/citrate-lyase_domain"/>
</dbReference>
<dbReference type="PANTHER" id="PTHR32308:SF10">
    <property type="entry name" value="CITRATE LYASE SUBUNIT BETA"/>
    <property type="match status" value="1"/>
</dbReference>
<dbReference type="PIRSF" id="PIRSF015582">
    <property type="entry name" value="Cit_lyase_B"/>
    <property type="match status" value="1"/>
</dbReference>
<dbReference type="Proteomes" id="UP000218934">
    <property type="component" value="Unassembled WGS sequence"/>
</dbReference>
<evidence type="ECO:0000313" key="9">
    <source>
        <dbReference type="Proteomes" id="UP000218934"/>
    </source>
</evidence>
<organism evidence="8 9">
    <name type="scientific">Rhizorhabdus dicambivorans</name>
    <dbReference type="NCBI Taxonomy" id="1850238"/>
    <lineage>
        <taxon>Bacteria</taxon>
        <taxon>Pseudomonadati</taxon>
        <taxon>Pseudomonadota</taxon>
        <taxon>Alphaproteobacteria</taxon>
        <taxon>Sphingomonadales</taxon>
        <taxon>Sphingomonadaceae</taxon>
        <taxon>Rhizorhabdus</taxon>
    </lineage>
</organism>
<evidence type="ECO:0000256" key="3">
    <source>
        <dbReference type="ARBA" id="ARBA00022723"/>
    </source>
</evidence>
<dbReference type="PANTHER" id="PTHR32308">
    <property type="entry name" value="LYASE BETA SUBUNIT, PUTATIVE (AFU_ORTHOLOGUE AFUA_4G13030)-RELATED"/>
    <property type="match status" value="1"/>
</dbReference>
<evidence type="ECO:0000256" key="2">
    <source>
        <dbReference type="ARBA" id="ARBA00005568"/>
    </source>
</evidence>
<keyword evidence="4 6" id="KW-0460">Magnesium</keyword>
<feature type="domain" description="HpcH/HpaI aldolase/citrate lyase" evidence="7">
    <location>
        <begin position="22"/>
        <end position="253"/>
    </location>
</feature>
<dbReference type="SUPFAM" id="SSF51621">
    <property type="entry name" value="Phosphoenolpyruvate/pyruvate domain"/>
    <property type="match status" value="1"/>
</dbReference>
<accession>A0A2A4FNC9</accession>
<dbReference type="GO" id="GO:0006107">
    <property type="term" value="P:oxaloacetate metabolic process"/>
    <property type="evidence" value="ECO:0007669"/>
    <property type="project" value="TreeGrafter"/>
</dbReference>
<proteinExistence type="inferred from homology"/>
<evidence type="ECO:0000256" key="6">
    <source>
        <dbReference type="PIRSR" id="PIRSR015582-2"/>
    </source>
</evidence>
<comment type="cofactor">
    <cofactor evidence="1">
        <name>Mg(2+)</name>
        <dbReference type="ChEBI" id="CHEBI:18420"/>
    </cofactor>
</comment>
<evidence type="ECO:0000256" key="4">
    <source>
        <dbReference type="ARBA" id="ARBA00022842"/>
    </source>
</evidence>
<dbReference type="EMBL" id="NWUF01000055">
    <property type="protein sequence ID" value="PCE39657.1"/>
    <property type="molecule type" value="Genomic_DNA"/>
</dbReference>